<dbReference type="EMBL" id="CAJJDM010000150">
    <property type="protein sequence ID" value="CAD8111156.1"/>
    <property type="molecule type" value="Genomic_DNA"/>
</dbReference>
<feature type="transmembrane region" description="Helical" evidence="2">
    <location>
        <begin position="470"/>
        <end position="488"/>
    </location>
</feature>
<sequence length="585" mass="67488">MSSSQVGYLVTANIITAFGGGILYGLYQLAGDYLTTFFFMIIFAVALASIRISVVNNIKKLYAKNSERWSSQRIYFLHQAKFGIAFNLIITVLYSLRHPFTLLEYLKKLFTISSIPYVFVFYVIAIKLQCLTSVLLWDVLFWGVIDLLRIISYPFQRKNNKDEKGLLEWISKSKLFNTVLFGCVLFVMILLLPIAIVLIYQDIMIYKEDLIPKLQKYQIPNEYKYYLSADFLLSQFQGQYLSEAQIQQLSTYLNPVDVQDNHKNSVIFLEIFYGEHAIKILESIRECQDSKYCQAKVLFNNLDLLNDQIYEYLQYGYNYVNAILPQLQQFASVIGQFLITVFSGSVAFLVKFIIFQQGVMYLLTESSFYDLISVNEKKNSFKGTLVQNISKHITGVFVSLFTIFMQHFMLSYMFLDILQIKLAFIQSFLIGLLSLTQIVDPGLTYILITGIWWLAGFLNNAAHEFCINDGLTMLFAIGFYFSSSSIYLNTFKKQLGDAYWSSMSVILGYISFKWQGLLIGPLLIGGVRTLYEILAWYWGEKEIIKDDYTIQNENQKIQNDPKAIENKGNTSKSNQSKKEGKKKKE</sequence>
<feature type="transmembrane region" description="Helical" evidence="2">
    <location>
        <begin position="7"/>
        <end position="27"/>
    </location>
</feature>
<keyword evidence="2" id="KW-0472">Membrane</keyword>
<feature type="transmembrane region" description="Helical" evidence="2">
    <location>
        <begin position="75"/>
        <end position="97"/>
    </location>
</feature>
<evidence type="ECO:0000313" key="4">
    <source>
        <dbReference type="Proteomes" id="UP000688137"/>
    </source>
</evidence>
<dbReference type="AlphaFoldDB" id="A0A8S1Q6D3"/>
<feature type="transmembrane region" description="Helical" evidence="2">
    <location>
        <begin position="33"/>
        <end position="54"/>
    </location>
</feature>
<proteinExistence type="predicted"/>
<comment type="caution">
    <text evidence="3">The sequence shown here is derived from an EMBL/GenBank/DDBJ whole genome shotgun (WGS) entry which is preliminary data.</text>
</comment>
<keyword evidence="4" id="KW-1185">Reference proteome</keyword>
<evidence type="ECO:0000256" key="1">
    <source>
        <dbReference type="SAM" id="MobiDB-lite"/>
    </source>
</evidence>
<feature type="transmembrane region" description="Helical" evidence="2">
    <location>
        <begin position="393"/>
        <end position="415"/>
    </location>
</feature>
<keyword evidence="2" id="KW-1133">Transmembrane helix</keyword>
<organism evidence="3 4">
    <name type="scientific">Paramecium primaurelia</name>
    <dbReference type="NCBI Taxonomy" id="5886"/>
    <lineage>
        <taxon>Eukaryota</taxon>
        <taxon>Sar</taxon>
        <taxon>Alveolata</taxon>
        <taxon>Ciliophora</taxon>
        <taxon>Intramacronucleata</taxon>
        <taxon>Oligohymenophorea</taxon>
        <taxon>Peniculida</taxon>
        <taxon>Parameciidae</taxon>
        <taxon>Paramecium</taxon>
    </lineage>
</organism>
<evidence type="ECO:0000313" key="3">
    <source>
        <dbReference type="EMBL" id="CAD8111156.1"/>
    </source>
</evidence>
<evidence type="ECO:0000256" key="2">
    <source>
        <dbReference type="SAM" id="Phobius"/>
    </source>
</evidence>
<feature type="transmembrane region" description="Helical" evidence="2">
    <location>
        <begin position="109"/>
        <end position="128"/>
    </location>
</feature>
<feature type="transmembrane region" description="Helical" evidence="2">
    <location>
        <begin position="427"/>
        <end position="455"/>
    </location>
</feature>
<feature type="transmembrane region" description="Helical" evidence="2">
    <location>
        <begin position="135"/>
        <end position="155"/>
    </location>
</feature>
<protein>
    <recommendedName>
        <fullName evidence="5">Transmembrane protein</fullName>
    </recommendedName>
</protein>
<dbReference type="Proteomes" id="UP000688137">
    <property type="component" value="Unassembled WGS sequence"/>
</dbReference>
<dbReference type="OMA" id="HEFCIND"/>
<feature type="transmembrane region" description="Helical" evidence="2">
    <location>
        <begin position="175"/>
        <end position="200"/>
    </location>
</feature>
<reference evidence="3" key="1">
    <citation type="submission" date="2021-01" db="EMBL/GenBank/DDBJ databases">
        <authorList>
            <consortium name="Genoscope - CEA"/>
            <person name="William W."/>
        </authorList>
    </citation>
    <scope>NUCLEOTIDE SEQUENCE</scope>
</reference>
<evidence type="ECO:0008006" key="5">
    <source>
        <dbReference type="Google" id="ProtNLM"/>
    </source>
</evidence>
<feature type="transmembrane region" description="Helical" evidence="2">
    <location>
        <begin position="333"/>
        <end position="354"/>
    </location>
</feature>
<gene>
    <name evidence="3" type="ORF">PPRIM_AZ9-3.1.T1460125</name>
</gene>
<accession>A0A8S1Q6D3</accession>
<name>A0A8S1Q6D3_PARPR</name>
<keyword evidence="2" id="KW-0812">Transmembrane</keyword>
<feature type="region of interest" description="Disordered" evidence="1">
    <location>
        <begin position="559"/>
        <end position="585"/>
    </location>
</feature>